<organism evidence="3 4">
    <name type="scientific">Polaromonas aquatica</name>
    <dbReference type="NCBI Taxonomy" id="332657"/>
    <lineage>
        <taxon>Bacteria</taxon>
        <taxon>Pseudomonadati</taxon>
        <taxon>Pseudomonadota</taxon>
        <taxon>Betaproteobacteria</taxon>
        <taxon>Burkholderiales</taxon>
        <taxon>Comamonadaceae</taxon>
        <taxon>Polaromonas</taxon>
    </lineage>
</organism>
<evidence type="ECO:0000313" key="3">
    <source>
        <dbReference type="EMBL" id="MFC6281931.1"/>
    </source>
</evidence>
<proteinExistence type="inferred from homology"/>
<dbReference type="PANTHER" id="PTHR10907:SF47">
    <property type="entry name" value="REGUCALCIN"/>
    <property type="match status" value="1"/>
</dbReference>
<dbReference type="Proteomes" id="UP001596270">
    <property type="component" value="Unassembled WGS sequence"/>
</dbReference>
<comment type="caution">
    <text evidence="3">The sequence shown here is derived from an EMBL/GenBank/DDBJ whole genome shotgun (WGS) entry which is preliminary data.</text>
</comment>
<dbReference type="EC" id="3.1.1.99" evidence="3"/>
<dbReference type="GO" id="GO:0016787">
    <property type="term" value="F:hydrolase activity"/>
    <property type="evidence" value="ECO:0007669"/>
    <property type="project" value="UniProtKB-KW"/>
</dbReference>
<gene>
    <name evidence="3" type="ORF">ACFQND_11865</name>
</gene>
<dbReference type="SUPFAM" id="SSF63829">
    <property type="entry name" value="Calcium-dependent phosphotriesterase"/>
    <property type="match status" value="1"/>
</dbReference>
<dbReference type="InterPro" id="IPR011042">
    <property type="entry name" value="6-blade_b-propeller_TolB-like"/>
</dbReference>
<comment type="similarity">
    <text evidence="1">Belongs to the SMP-30/CGR1 family.</text>
</comment>
<reference evidence="4" key="1">
    <citation type="journal article" date="2019" name="Int. J. Syst. Evol. Microbiol.">
        <title>The Global Catalogue of Microorganisms (GCM) 10K type strain sequencing project: providing services to taxonomists for standard genome sequencing and annotation.</title>
        <authorList>
            <consortium name="The Broad Institute Genomics Platform"/>
            <consortium name="The Broad Institute Genome Sequencing Center for Infectious Disease"/>
            <person name="Wu L."/>
            <person name="Ma J."/>
        </authorList>
    </citation>
    <scope>NUCLEOTIDE SEQUENCE [LARGE SCALE GENOMIC DNA]</scope>
    <source>
        <strain evidence="4">CCUG 39402</strain>
    </source>
</reference>
<dbReference type="RefSeq" id="WP_371438471.1">
    <property type="nucleotide sequence ID" value="NZ_JBHSRS010000018.1"/>
</dbReference>
<dbReference type="PANTHER" id="PTHR10907">
    <property type="entry name" value="REGUCALCIN"/>
    <property type="match status" value="1"/>
</dbReference>
<dbReference type="InterPro" id="IPR005511">
    <property type="entry name" value="SMP-30"/>
</dbReference>
<dbReference type="EMBL" id="JBHSRS010000018">
    <property type="protein sequence ID" value="MFC6281931.1"/>
    <property type="molecule type" value="Genomic_DNA"/>
</dbReference>
<accession>A0ABW1TZP3</accession>
<sequence length="309" mass="34202">MTWQTVVEQPSALGESPFWHPDEQMLYWVDIPGRQIHRLNVFMGSVQSWSMPSEPGCIAPARNAAGEGTGLVIALRDGIYRAHEWGGTLQCMVAADHDKATTRFNDGKADPCGRFWAGTIYEPRDASQARLFSLDRRNGEEPLLELKAGDATVANGLAWSPDEKTVYWADTPSHTVRAWDWDCESNAMRNERVFRQWPGKPPDWQSGMSGYGGRPDGAAVDVQGNYYVAMFEGARLVKLSPKGELLADIAVPAQCPTMPCFGGSDLQTLYLTSARQNRPEHELQVFPGSGCVFSMQMDVPGLPVNFFID</sequence>
<dbReference type="InterPro" id="IPR013658">
    <property type="entry name" value="SGL"/>
</dbReference>
<keyword evidence="3" id="KW-0378">Hydrolase</keyword>
<dbReference type="Pfam" id="PF08450">
    <property type="entry name" value="SGL"/>
    <property type="match status" value="1"/>
</dbReference>
<name>A0ABW1TZP3_9BURK</name>
<dbReference type="PRINTS" id="PR01790">
    <property type="entry name" value="SMP30FAMILY"/>
</dbReference>
<dbReference type="Gene3D" id="2.120.10.30">
    <property type="entry name" value="TolB, C-terminal domain"/>
    <property type="match status" value="1"/>
</dbReference>
<feature type="domain" description="SMP-30/Gluconolactonase/LRE-like region" evidence="2">
    <location>
        <begin position="13"/>
        <end position="275"/>
    </location>
</feature>
<evidence type="ECO:0000259" key="2">
    <source>
        <dbReference type="Pfam" id="PF08450"/>
    </source>
</evidence>
<evidence type="ECO:0000313" key="4">
    <source>
        <dbReference type="Proteomes" id="UP001596270"/>
    </source>
</evidence>
<protein>
    <submittedName>
        <fullName evidence="3">SMP-30/gluconolactonase/LRE family protein</fullName>
        <ecNumber evidence="3">3.1.1.99</ecNumber>
    </submittedName>
</protein>
<keyword evidence="4" id="KW-1185">Reference proteome</keyword>
<evidence type="ECO:0000256" key="1">
    <source>
        <dbReference type="ARBA" id="ARBA00008853"/>
    </source>
</evidence>